<dbReference type="Pfam" id="PF05800">
    <property type="entry name" value="GvpO"/>
    <property type="match status" value="1"/>
</dbReference>
<proteinExistence type="predicted"/>
<keyword evidence="2" id="KW-1185">Reference proteome</keyword>
<accession>A0A2M8WKI2</accession>
<dbReference type="EMBL" id="PGTY01000001">
    <property type="protein sequence ID" value="PJI91437.1"/>
    <property type="molecule type" value="Genomic_DNA"/>
</dbReference>
<evidence type="ECO:0000313" key="2">
    <source>
        <dbReference type="Proteomes" id="UP000228531"/>
    </source>
</evidence>
<protein>
    <submittedName>
        <fullName evidence="1">Gas vesicle protein GvpO</fullName>
    </submittedName>
</protein>
<dbReference type="GO" id="GO:0031412">
    <property type="term" value="P:gas vesicle organization"/>
    <property type="evidence" value="ECO:0007669"/>
    <property type="project" value="InterPro"/>
</dbReference>
<organism evidence="1 2">
    <name type="scientific">Yoonia maricola</name>
    <dbReference type="NCBI Taxonomy" id="420999"/>
    <lineage>
        <taxon>Bacteria</taxon>
        <taxon>Pseudomonadati</taxon>
        <taxon>Pseudomonadota</taxon>
        <taxon>Alphaproteobacteria</taxon>
        <taxon>Rhodobacterales</taxon>
        <taxon>Paracoccaceae</taxon>
        <taxon>Yoonia</taxon>
    </lineage>
</organism>
<comment type="caution">
    <text evidence="1">The sequence shown here is derived from an EMBL/GenBank/DDBJ whole genome shotgun (WGS) entry which is preliminary data.</text>
</comment>
<name>A0A2M8WKI2_9RHOB</name>
<dbReference type="AlphaFoldDB" id="A0A2M8WKI2"/>
<evidence type="ECO:0000313" key="1">
    <source>
        <dbReference type="EMBL" id="PJI91437.1"/>
    </source>
</evidence>
<dbReference type="Proteomes" id="UP000228531">
    <property type="component" value="Unassembled WGS sequence"/>
</dbReference>
<dbReference type="InterPro" id="IPR008634">
    <property type="entry name" value="Gas-vesicle_GvpO"/>
</dbReference>
<gene>
    <name evidence="1" type="ORF">BC777_0265</name>
</gene>
<sequence>MLGAINAAKAAIGSMTGQQVDAIVQCTRADDGDWTVAIDVIESFARMGDNDLLTTYAVQINAHADLVNFNRLRRYHREDQEN</sequence>
<reference evidence="1 2" key="1">
    <citation type="submission" date="2017-11" db="EMBL/GenBank/DDBJ databases">
        <title>Genomic Encyclopedia of Archaeal and Bacterial Type Strains, Phase II (KMG-II): From Individual Species to Whole Genera.</title>
        <authorList>
            <person name="Goeker M."/>
        </authorList>
    </citation>
    <scope>NUCLEOTIDE SEQUENCE [LARGE SCALE GENOMIC DNA]</scope>
    <source>
        <strain evidence="1 2">DSM 29128</strain>
    </source>
</reference>